<evidence type="ECO:0000313" key="2">
    <source>
        <dbReference type="Proteomes" id="UP000184387"/>
    </source>
</evidence>
<proteinExistence type="predicted"/>
<reference evidence="1 2" key="1">
    <citation type="submission" date="2016-11" db="EMBL/GenBank/DDBJ databases">
        <authorList>
            <person name="Jaros S."/>
            <person name="Januszkiewicz K."/>
            <person name="Wedrychowicz H."/>
        </authorList>
    </citation>
    <scope>NUCLEOTIDE SEQUENCE [LARGE SCALE GENOMIC DNA]</scope>
    <source>
        <strain evidence="1 2">DSM 14916</strain>
    </source>
</reference>
<dbReference type="EMBL" id="FQZF01000040">
    <property type="protein sequence ID" value="SHK26887.1"/>
    <property type="molecule type" value="Genomic_DNA"/>
</dbReference>
<dbReference type="Proteomes" id="UP000184387">
    <property type="component" value="Unassembled WGS sequence"/>
</dbReference>
<accession>A0A1M6R3G4</accession>
<dbReference type="RefSeq" id="WP_073139397.1">
    <property type="nucleotide sequence ID" value="NZ_FQZF01000040.1"/>
</dbReference>
<name>A0A1M6R3G4_9PROT</name>
<evidence type="ECO:0000313" key="1">
    <source>
        <dbReference type="EMBL" id="SHK26887.1"/>
    </source>
</evidence>
<organism evidence="1 2">
    <name type="scientific">Muricoccus roseus</name>
    <dbReference type="NCBI Taxonomy" id="198092"/>
    <lineage>
        <taxon>Bacteria</taxon>
        <taxon>Pseudomonadati</taxon>
        <taxon>Pseudomonadota</taxon>
        <taxon>Alphaproteobacteria</taxon>
        <taxon>Acetobacterales</taxon>
        <taxon>Roseomonadaceae</taxon>
        <taxon>Muricoccus</taxon>
    </lineage>
</organism>
<keyword evidence="2" id="KW-1185">Reference proteome</keyword>
<protein>
    <submittedName>
        <fullName evidence="1">Uncharacterized protein</fullName>
    </submittedName>
</protein>
<dbReference type="STRING" id="198092.SAMN02745194_04580"/>
<sequence>MDCHALPILGLPLILNDDAGNGLALGTSSEDPAYLLAVIEDGNGRAIIRNLIDAESEALLLAMLNQRAAVRAAAAIPPYRAAPGAAGASP</sequence>
<dbReference type="OrthoDB" id="7289253at2"/>
<dbReference type="AlphaFoldDB" id="A0A1M6R3G4"/>
<gene>
    <name evidence="1" type="ORF">SAMN02745194_04580</name>
</gene>